<dbReference type="EMBL" id="PYJH01000174">
    <property type="protein sequence ID" value="PUE89145.1"/>
    <property type="molecule type" value="Genomic_DNA"/>
</dbReference>
<sequence length="176" mass="19401">DDAYLGGERNGGKAGRGSENKQAFLIAVQTDATFTAPRFVVIEPVRSFDNTSLQDWIVRRLAPECEVYTDGLACFRRLEDAGHAHTTLDTGGGRAATEAAGARWVNVVLGNLKRAISGVYHAIAQGKYARRYLGEAAYRFNRRFRLREMLPRLATAMMQSNPCPEPVLRAASNFHG</sequence>
<gene>
    <name evidence="2" type="ORF">C7T86_24485</name>
</gene>
<dbReference type="Pfam" id="PF12762">
    <property type="entry name" value="DDE_Tnp_IS1595"/>
    <property type="match status" value="1"/>
</dbReference>
<comment type="caution">
    <text evidence="2">The sequence shown here is derived from an EMBL/GenBank/DDBJ whole genome shotgun (WGS) entry which is preliminary data.</text>
</comment>
<evidence type="ECO:0000313" key="2">
    <source>
        <dbReference type="EMBL" id="PUE89145.1"/>
    </source>
</evidence>
<dbReference type="InterPro" id="IPR024445">
    <property type="entry name" value="Tnp_ISXO2-like"/>
</dbReference>
<feature type="non-terminal residue" evidence="2">
    <location>
        <position position="1"/>
    </location>
</feature>
<evidence type="ECO:0000313" key="3">
    <source>
        <dbReference type="Proteomes" id="UP000251513"/>
    </source>
</evidence>
<dbReference type="AlphaFoldDB" id="A0AA45BTG2"/>
<name>A0AA45BTG2_XANCM</name>
<dbReference type="NCBIfam" id="NF033547">
    <property type="entry name" value="transpos_IS1595"/>
    <property type="match status" value="1"/>
</dbReference>
<dbReference type="Proteomes" id="UP000251513">
    <property type="component" value="Unassembled WGS sequence"/>
</dbReference>
<protein>
    <submittedName>
        <fullName evidence="2">IS1595 family transposase</fullName>
    </submittedName>
</protein>
<dbReference type="SMART" id="SM01126">
    <property type="entry name" value="DDE_Tnp_IS1595"/>
    <property type="match status" value="1"/>
</dbReference>
<evidence type="ECO:0000259" key="1">
    <source>
        <dbReference type="SMART" id="SM01126"/>
    </source>
</evidence>
<organism evidence="2 3">
    <name type="scientific">Xanthomonas campestris pv. malvacearum</name>
    <dbReference type="NCBI Taxonomy" id="86040"/>
    <lineage>
        <taxon>Bacteria</taxon>
        <taxon>Pseudomonadati</taxon>
        <taxon>Pseudomonadota</taxon>
        <taxon>Gammaproteobacteria</taxon>
        <taxon>Lysobacterales</taxon>
        <taxon>Lysobacteraceae</taxon>
        <taxon>Xanthomonas</taxon>
    </lineage>
</organism>
<feature type="domain" description="ISXO2-like transposase" evidence="1">
    <location>
        <begin position="1"/>
        <end position="141"/>
    </location>
</feature>
<reference evidence="2 3" key="1">
    <citation type="submission" date="2018-03" db="EMBL/GenBank/DDBJ databases">
        <title>Sequencing of reference strains of Xanthomonas.</title>
        <authorList>
            <person name="Studholme D.J."/>
            <person name="Vicente J."/>
            <person name="Sarris P."/>
        </authorList>
    </citation>
    <scope>NUCLEOTIDE SEQUENCE [LARGE SCALE GENOMIC DNA]</scope>
    <source>
        <strain evidence="2 3">WHRI 5232</strain>
    </source>
</reference>
<proteinExistence type="predicted"/>
<accession>A0AA45BTG2</accession>